<accession>A0A3B1DXQ0</accession>
<gene>
    <name evidence="2" type="ORF">MNBD_PLANCTO02-1926</name>
</gene>
<evidence type="ECO:0000256" key="1">
    <source>
        <dbReference type="SAM" id="MobiDB-lite"/>
    </source>
</evidence>
<reference evidence="2" key="1">
    <citation type="submission" date="2018-06" db="EMBL/GenBank/DDBJ databases">
        <authorList>
            <person name="Zhirakovskaya E."/>
        </authorList>
    </citation>
    <scope>NUCLEOTIDE SEQUENCE</scope>
</reference>
<name>A0A3B1DXQ0_9ZZZZ</name>
<dbReference type="EMBL" id="UOGL01000420">
    <property type="protein sequence ID" value="VAX40280.1"/>
    <property type="molecule type" value="Genomic_DNA"/>
</dbReference>
<feature type="non-terminal residue" evidence="2">
    <location>
        <position position="241"/>
    </location>
</feature>
<evidence type="ECO:0000313" key="2">
    <source>
        <dbReference type="EMBL" id="VAX40280.1"/>
    </source>
</evidence>
<organism evidence="2">
    <name type="scientific">hydrothermal vent metagenome</name>
    <dbReference type="NCBI Taxonomy" id="652676"/>
    <lineage>
        <taxon>unclassified sequences</taxon>
        <taxon>metagenomes</taxon>
        <taxon>ecological metagenomes</taxon>
    </lineage>
</organism>
<dbReference type="AlphaFoldDB" id="A0A3B1DXQ0"/>
<proteinExistence type="predicted"/>
<dbReference type="Gene3D" id="1.10.3210.10">
    <property type="entry name" value="Hypothetical protein af1432"/>
    <property type="match status" value="1"/>
</dbReference>
<feature type="region of interest" description="Disordered" evidence="1">
    <location>
        <begin position="1"/>
        <end position="26"/>
    </location>
</feature>
<sequence>MPVSVEEIKKNNATEKSSSSDKKSNERIQVRTDELIIGRTIEFPIYDAQGLLLLAEGAQISSRFKELLRERNMDSIEVHPSDAEKLVLGNIGDISKQTFSFDTETTSKLDKLIDSGSMFVANTGDAVRDKLVINGCKAYDQEQRQSLIEQHEAIGESLDCMMKDALSGNAVNGTAVSNVAGIYLTQLTQDSDNVLTISTEAGQDDELSSHCLQMSMLGMAIGIEMKLDERNVRNIGLAGLV</sequence>
<protein>
    <submittedName>
        <fullName evidence="2">Uncharacterized protein</fullName>
    </submittedName>
</protein>